<comment type="caution">
    <text evidence="2">The sequence shown here is derived from an EMBL/GenBank/DDBJ whole genome shotgun (WGS) entry which is preliminary data.</text>
</comment>
<evidence type="ECO:0000256" key="1">
    <source>
        <dbReference type="SAM" id="MobiDB-lite"/>
    </source>
</evidence>
<proteinExistence type="predicted"/>
<feature type="region of interest" description="Disordered" evidence="1">
    <location>
        <begin position="61"/>
        <end position="120"/>
    </location>
</feature>
<feature type="compositionally biased region" description="Low complexity" evidence="1">
    <location>
        <begin position="66"/>
        <end position="76"/>
    </location>
</feature>
<dbReference type="Proteomes" id="UP001187682">
    <property type="component" value="Unassembled WGS sequence"/>
</dbReference>
<sequence length="258" mass="27954">MNKSWDDRADKDLFFTILSVKAIGIISGAEWTTIGNHMRSVGYGFTNEGCRQHFQGLRRSQLKKVSSAGAAPGASSEAVDPSLNPITRRPGPGRGRPRKSASNPALATAAPKDQPEDKKELLQNPQPLQLPDQLEDQKPVLTQQDEPQHQIPHAPVHEPILAQTQHVAEPAMTPVASAPSVAPATMSIPLPLTVEEQGADTLDLQSGSDEPDEHVAKRPRLEEEQTHETLDDDAVLALTGHENPPDSYPSPTFNYAEA</sequence>
<reference evidence="2" key="1">
    <citation type="submission" date="2018-03" db="EMBL/GenBank/DDBJ databases">
        <authorList>
            <person name="Guldener U."/>
        </authorList>
    </citation>
    <scope>NUCLEOTIDE SEQUENCE</scope>
</reference>
<dbReference type="EMBL" id="ONZQ02000013">
    <property type="protein sequence ID" value="SPO05751.1"/>
    <property type="molecule type" value="Genomic_DNA"/>
</dbReference>
<name>A0AAE8N3I7_9PEZI</name>
<evidence type="ECO:0008006" key="4">
    <source>
        <dbReference type="Google" id="ProtNLM"/>
    </source>
</evidence>
<dbReference type="AlphaFoldDB" id="A0AAE8N3I7"/>
<feature type="region of interest" description="Disordered" evidence="1">
    <location>
        <begin position="194"/>
        <end position="258"/>
    </location>
</feature>
<evidence type="ECO:0000313" key="3">
    <source>
        <dbReference type="Proteomes" id="UP001187682"/>
    </source>
</evidence>
<accession>A0AAE8N3I7</accession>
<gene>
    <name evidence="2" type="ORF">DNG_08438</name>
</gene>
<keyword evidence="3" id="KW-1185">Reference proteome</keyword>
<feature type="compositionally biased region" description="Basic and acidic residues" evidence="1">
    <location>
        <begin position="213"/>
        <end position="229"/>
    </location>
</feature>
<protein>
    <recommendedName>
        <fullName evidence="4">Myb-like domain-containing protein</fullName>
    </recommendedName>
</protein>
<feature type="compositionally biased region" description="Polar residues" evidence="1">
    <location>
        <begin position="249"/>
        <end position="258"/>
    </location>
</feature>
<organism evidence="2 3">
    <name type="scientific">Cephalotrichum gorgonifer</name>
    <dbReference type="NCBI Taxonomy" id="2041049"/>
    <lineage>
        <taxon>Eukaryota</taxon>
        <taxon>Fungi</taxon>
        <taxon>Dikarya</taxon>
        <taxon>Ascomycota</taxon>
        <taxon>Pezizomycotina</taxon>
        <taxon>Sordariomycetes</taxon>
        <taxon>Hypocreomycetidae</taxon>
        <taxon>Microascales</taxon>
        <taxon>Microascaceae</taxon>
        <taxon>Cephalotrichum</taxon>
    </lineage>
</organism>
<evidence type="ECO:0000313" key="2">
    <source>
        <dbReference type="EMBL" id="SPO05751.1"/>
    </source>
</evidence>